<dbReference type="FunFam" id="3.90.550.10:FF:000003">
    <property type="entry name" value="2-C-methyl-D-erythritol 4-phosphate cytidylyltransferase"/>
    <property type="match status" value="1"/>
</dbReference>
<keyword evidence="1 3" id="KW-0808">Transferase</keyword>
<gene>
    <name evidence="3" type="primary">ispD</name>
    <name evidence="3" type="ORF">ENT60_02535</name>
</gene>
<protein>
    <submittedName>
        <fullName evidence="3">2-C-methyl-D-erythritol 4-phosphate cytidylyltransferase</fullName>
        <ecNumber evidence="3">2.7.7.60</ecNumber>
    </submittedName>
</protein>
<organism evidence="3">
    <name type="scientific">candidate division WOR-3 bacterium</name>
    <dbReference type="NCBI Taxonomy" id="2052148"/>
    <lineage>
        <taxon>Bacteria</taxon>
        <taxon>Bacteria division WOR-3</taxon>
    </lineage>
</organism>
<dbReference type="InterPro" id="IPR034683">
    <property type="entry name" value="IspD/TarI"/>
</dbReference>
<sequence length="219" mass="25887">MKKYGIILAAGKGKRFGSLKQFFFIKDKPLFIYSVIAFENSICDEIFIVTLKDKKREVRNWIKKWAFTKVKKILTGGKERFHSVMKTLRFLPDTGYVAIHDASRPLITTEFINRGFKLVEKYKAVIFGIRSEDTLKTVFHNQVFATLDREHIYRIQTPQFFEIKLLKKAYRLAKEKRWQGTDDAFFLEKVGFPVYLFKGEKRNLKITTREDLELIKNLL</sequence>
<dbReference type="PANTHER" id="PTHR32125">
    <property type="entry name" value="2-C-METHYL-D-ERYTHRITOL 4-PHOSPHATE CYTIDYLYLTRANSFERASE, CHLOROPLASTIC"/>
    <property type="match status" value="1"/>
</dbReference>
<dbReference type="InterPro" id="IPR050088">
    <property type="entry name" value="IspD/TarI_cytidylyltransf_bact"/>
</dbReference>
<dbReference type="Gene3D" id="3.90.550.10">
    <property type="entry name" value="Spore Coat Polysaccharide Biosynthesis Protein SpsA, Chain A"/>
    <property type="match status" value="1"/>
</dbReference>
<evidence type="ECO:0000313" key="3">
    <source>
        <dbReference type="EMBL" id="HGU47424.1"/>
    </source>
</evidence>
<dbReference type="EMBL" id="DSZH01000114">
    <property type="protein sequence ID" value="HGU47424.1"/>
    <property type="molecule type" value="Genomic_DNA"/>
</dbReference>
<comment type="caution">
    <text evidence="3">The sequence shown here is derived from an EMBL/GenBank/DDBJ whole genome shotgun (WGS) entry which is preliminary data.</text>
</comment>
<dbReference type="PANTHER" id="PTHR32125:SF4">
    <property type="entry name" value="2-C-METHYL-D-ERYTHRITOL 4-PHOSPHATE CYTIDYLYLTRANSFERASE, CHLOROPLASTIC"/>
    <property type="match status" value="1"/>
</dbReference>
<dbReference type="AlphaFoldDB" id="A0A7C4S1E5"/>
<dbReference type="InterPro" id="IPR001228">
    <property type="entry name" value="IspD"/>
</dbReference>
<dbReference type="CDD" id="cd02516">
    <property type="entry name" value="CDP-ME_synthetase"/>
    <property type="match status" value="1"/>
</dbReference>
<dbReference type="EC" id="2.7.7.60" evidence="3"/>
<dbReference type="InterPro" id="IPR029044">
    <property type="entry name" value="Nucleotide-diphossugar_trans"/>
</dbReference>
<dbReference type="GO" id="GO:0008299">
    <property type="term" value="P:isoprenoid biosynthetic process"/>
    <property type="evidence" value="ECO:0007669"/>
    <property type="project" value="InterPro"/>
</dbReference>
<proteinExistence type="predicted"/>
<evidence type="ECO:0000256" key="2">
    <source>
        <dbReference type="ARBA" id="ARBA00022695"/>
    </source>
</evidence>
<accession>A0A7C4S1E5</accession>
<reference evidence="3" key="1">
    <citation type="journal article" date="2020" name="mSystems">
        <title>Genome- and Community-Level Interaction Insights into Carbon Utilization and Element Cycling Functions of Hydrothermarchaeota in Hydrothermal Sediment.</title>
        <authorList>
            <person name="Zhou Z."/>
            <person name="Liu Y."/>
            <person name="Xu W."/>
            <person name="Pan J."/>
            <person name="Luo Z.H."/>
            <person name="Li M."/>
        </authorList>
    </citation>
    <scope>NUCLEOTIDE SEQUENCE [LARGE SCALE GENOMIC DNA]</scope>
    <source>
        <strain evidence="3">SpSt-594</strain>
    </source>
</reference>
<dbReference type="GO" id="GO:0050518">
    <property type="term" value="F:2-C-methyl-D-erythritol 4-phosphate cytidylyltransferase activity"/>
    <property type="evidence" value="ECO:0007669"/>
    <property type="project" value="UniProtKB-EC"/>
</dbReference>
<dbReference type="NCBIfam" id="TIGR00453">
    <property type="entry name" value="ispD"/>
    <property type="match status" value="1"/>
</dbReference>
<dbReference type="Pfam" id="PF01128">
    <property type="entry name" value="IspD"/>
    <property type="match status" value="1"/>
</dbReference>
<name>A0A7C4S1E5_UNCW3</name>
<dbReference type="SUPFAM" id="SSF53448">
    <property type="entry name" value="Nucleotide-diphospho-sugar transferases"/>
    <property type="match status" value="1"/>
</dbReference>
<evidence type="ECO:0000256" key="1">
    <source>
        <dbReference type="ARBA" id="ARBA00022679"/>
    </source>
</evidence>
<keyword evidence="2 3" id="KW-0548">Nucleotidyltransferase</keyword>